<reference evidence="4" key="1">
    <citation type="submission" date="2016-10" db="EMBL/GenBank/DDBJ databases">
        <authorList>
            <person name="Varghese N."/>
            <person name="Submissions S."/>
        </authorList>
    </citation>
    <scope>NUCLEOTIDE SEQUENCE [LARGE SCALE GENOMIC DNA]</scope>
    <source>
        <strain evidence="4">CGMCC 4.578</strain>
    </source>
</reference>
<evidence type="ECO:0000313" key="4">
    <source>
        <dbReference type="Proteomes" id="UP000199028"/>
    </source>
</evidence>
<sequence>MKTARQIRQELRTEEQQRRRARQEAVLAVAATGSAAAKELEAAERRKQALREKLEQDLAAEDAKIDARELAAGRSVVKALTGATLGAIGATFRDTELHRHTGIQLAVLRRWAKRAREADEQSASEVGSPERDSHPTSELGTHGGAGERESMSSSVVDAPVPAVDHGGRE</sequence>
<organism evidence="3 4">
    <name type="scientific">Lentzea flaviverrucosa</name>
    <dbReference type="NCBI Taxonomy" id="200379"/>
    <lineage>
        <taxon>Bacteria</taxon>
        <taxon>Bacillati</taxon>
        <taxon>Actinomycetota</taxon>
        <taxon>Actinomycetes</taxon>
        <taxon>Pseudonocardiales</taxon>
        <taxon>Pseudonocardiaceae</taxon>
        <taxon>Lentzea</taxon>
    </lineage>
</organism>
<protein>
    <submittedName>
        <fullName evidence="3">Uncharacterized protein</fullName>
    </submittedName>
</protein>
<evidence type="ECO:0000256" key="2">
    <source>
        <dbReference type="SAM" id="MobiDB-lite"/>
    </source>
</evidence>
<dbReference type="RefSeq" id="WP_114773612.1">
    <property type="nucleotide sequence ID" value="NZ_FOFT01000002.1"/>
</dbReference>
<keyword evidence="1" id="KW-0175">Coiled coil</keyword>
<name>A0A1H9EN55_9PSEU</name>
<keyword evidence="4" id="KW-1185">Reference proteome</keyword>
<feature type="coiled-coil region" evidence="1">
    <location>
        <begin position="4"/>
        <end position="71"/>
    </location>
</feature>
<feature type="compositionally biased region" description="Low complexity" evidence="2">
    <location>
        <begin position="151"/>
        <end position="169"/>
    </location>
</feature>
<dbReference type="EMBL" id="FOFT01000002">
    <property type="protein sequence ID" value="SEQ26653.1"/>
    <property type="molecule type" value="Genomic_DNA"/>
</dbReference>
<gene>
    <name evidence="3" type="ORF">SAMN05216195_10218</name>
</gene>
<dbReference type="AlphaFoldDB" id="A0A1H9EN55"/>
<dbReference type="Proteomes" id="UP000199028">
    <property type="component" value="Unassembled WGS sequence"/>
</dbReference>
<feature type="region of interest" description="Disordered" evidence="2">
    <location>
        <begin position="114"/>
        <end position="169"/>
    </location>
</feature>
<accession>A0A1H9EN55</accession>
<evidence type="ECO:0000313" key="3">
    <source>
        <dbReference type="EMBL" id="SEQ26653.1"/>
    </source>
</evidence>
<proteinExistence type="predicted"/>
<evidence type="ECO:0000256" key="1">
    <source>
        <dbReference type="SAM" id="Coils"/>
    </source>
</evidence>
<dbReference type="OrthoDB" id="10004387at2"/>